<comment type="caution">
    <text evidence="1">The sequence shown here is derived from an EMBL/GenBank/DDBJ whole genome shotgun (WGS) entry which is preliminary data.</text>
</comment>
<evidence type="ECO:0000313" key="1">
    <source>
        <dbReference type="EMBL" id="RNJ27107.1"/>
    </source>
</evidence>
<keyword evidence="2" id="KW-1185">Reference proteome</keyword>
<sequence length="61" mass="6777">MEGFARVPRTDYSEQEFGSRLVDRLLSDNQARRTLELENADHLGIGIAASGDYVYVTVAVC</sequence>
<name>A0AAJ4RAC0_9EURY</name>
<reference evidence="1 2" key="1">
    <citation type="submission" date="2018-11" db="EMBL/GenBank/DDBJ databases">
        <title>Genome sequences of Natronomonas sp. CBA1133.</title>
        <authorList>
            <person name="Roh S.W."/>
            <person name="Cha I.-T."/>
        </authorList>
    </citation>
    <scope>NUCLEOTIDE SEQUENCE [LARGE SCALE GENOMIC DNA]</scope>
    <source>
        <strain evidence="1 2">CBA1133</strain>
    </source>
</reference>
<dbReference type="EMBL" id="RJJC01000001">
    <property type="protein sequence ID" value="RNJ27107.1"/>
    <property type="molecule type" value="Genomic_DNA"/>
</dbReference>
<proteinExistence type="predicted"/>
<gene>
    <name evidence="1" type="ORF">Nmn1133_10765</name>
</gene>
<evidence type="ECO:0000313" key="2">
    <source>
        <dbReference type="Proteomes" id="UP000270581"/>
    </source>
</evidence>
<dbReference type="Proteomes" id="UP000270581">
    <property type="component" value="Unassembled WGS sequence"/>
</dbReference>
<accession>A0AAJ4RAC0</accession>
<protein>
    <submittedName>
        <fullName evidence="1">Uncharacterized protein</fullName>
    </submittedName>
</protein>
<dbReference type="AlphaFoldDB" id="A0AAJ4RAC0"/>
<organism evidence="1 2">
    <name type="scientific">Halosegnis longus</name>
    <dbReference type="NCBI Taxonomy" id="2216012"/>
    <lineage>
        <taxon>Archaea</taxon>
        <taxon>Methanobacteriati</taxon>
        <taxon>Methanobacteriota</taxon>
        <taxon>Stenosarchaea group</taxon>
        <taxon>Halobacteria</taxon>
        <taxon>Halobacteriales</taxon>
        <taxon>Natronomonadaceae</taxon>
        <taxon>Halosegnis</taxon>
    </lineage>
</organism>